<feature type="active site" description="Charge relay system" evidence="5">
    <location>
        <position position="50"/>
    </location>
</feature>
<protein>
    <recommendedName>
        <fullName evidence="5">Glutamyl-tRNA(Gln) amidotransferase subunit A, mitochondrial</fullName>
        <shortName evidence="5">Glu-AdT subunit A</shortName>
        <ecNumber evidence="5">6.3.5.7</ecNumber>
    </recommendedName>
</protein>
<keyword evidence="4 5" id="KW-0648">Protein biosynthesis</keyword>
<organism evidence="7 8">
    <name type="scientific">Lodderomyces beijingensis</name>
    <dbReference type="NCBI Taxonomy" id="1775926"/>
    <lineage>
        <taxon>Eukaryota</taxon>
        <taxon>Fungi</taxon>
        <taxon>Dikarya</taxon>
        <taxon>Ascomycota</taxon>
        <taxon>Saccharomycotina</taxon>
        <taxon>Pichiomycetes</taxon>
        <taxon>Debaryomycetaceae</taxon>
        <taxon>Candida/Lodderomyces clade</taxon>
        <taxon>Lodderomyces</taxon>
    </lineage>
</organism>
<comment type="subunit">
    <text evidence="5">Subunit of the heterotrimeric GatFAB amidotransferase (AdT) complex, composed of A, B and F subunits.</text>
</comment>
<sequence length="489" mass="52905">MSRTLIRCIRQYSQLQPDRFNALISQGLIEPIEAAESRLQPLGNLTYACKDNIVTKNSDTTDTAASHALYNYKSPFEATVVKLLAQAGATCIGKANLDEFGMGSANRNSYFGPVRNPFAPGTVPGGSSGGSGAAVAIPKDDGDVSGGGGGGGSGSAICDFALGTDTGGSVRLPGAYCNVFGFKPTYGRVSRWGVIAYAQTLDTVGVLARDVNTVRKVFDVLDLHDAKDPTSLPDDVRHTIEMEMETTTQRGKREKLVIGVPLQFIIKGLTPQVRQVWEDVLNRFVEMGHEIKTVSIASICKSLPAYYTLATSEAASNLARFDGTRYGYTARTPNANDHPMELIFENRTKSLGDEVQKRIILGNYTLSSDSAAYYMKANQVREKLTRELSSFFRNEHPLLKDGDSKQSDEKLCDLLIAPTAMSAPPTVEEYESSDKENILSGYINDVFTVPASLAGLPTISVPFNGVGIQLMGQFGDDRFVLDAAEMIKN</sequence>
<comment type="catalytic activity">
    <reaction evidence="5">
        <text>L-glutamyl-tRNA(Gln) + L-glutamine + ATP + H2O = L-glutaminyl-tRNA(Gln) + L-glutamate + ADP + phosphate + H(+)</text>
        <dbReference type="Rhea" id="RHEA:17521"/>
        <dbReference type="Rhea" id="RHEA-COMP:9681"/>
        <dbReference type="Rhea" id="RHEA-COMP:9684"/>
        <dbReference type="ChEBI" id="CHEBI:15377"/>
        <dbReference type="ChEBI" id="CHEBI:15378"/>
        <dbReference type="ChEBI" id="CHEBI:29985"/>
        <dbReference type="ChEBI" id="CHEBI:30616"/>
        <dbReference type="ChEBI" id="CHEBI:43474"/>
        <dbReference type="ChEBI" id="CHEBI:58359"/>
        <dbReference type="ChEBI" id="CHEBI:78520"/>
        <dbReference type="ChEBI" id="CHEBI:78521"/>
        <dbReference type="ChEBI" id="CHEBI:456216"/>
        <dbReference type="EC" id="6.3.5.7"/>
    </reaction>
</comment>
<gene>
    <name evidence="5" type="primary">HER2</name>
    <name evidence="7" type="ORF">LODBEIA_P54360</name>
</gene>
<dbReference type="InterPro" id="IPR036928">
    <property type="entry name" value="AS_sf"/>
</dbReference>
<dbReference type="PANTHER" id="PTHR11895:SF7">
    <property type="entry name" value="GLUTAMYL-TRNA(GLN) AMIDOTRANSFERASE SUBUNIT A, MITOCHONDRIAL"/>
    <property type="match status" value="1"/>
</dbReference>
<evidence type="ECO:0000313" key="8">
    <source>
        <dbReference type="Proteomes" id="UP001497383"/>
    </source>
</evidence>
<dbReference type="EMBL" id="OZ022411">
    <property type="protein sequence ID" value="CAK9441568.1"/>
    <property type="molecule type" value="Genomic_DNA"/>
</dbReference>
<dbReference type="EC" id="6.3.5.7" evidence="5"/>
<proteinExistence type="inferred from homology"/>
<feature type="active site" description="Charge relay system" evidence="5">
    <location>
        <position position="127"/>
    </location>
</feature>
<feature type="domain" description="Amidase" evidence="6">
    <location>
        <begin position="36"/>
        <end position="137"/>
    </location>
</feature>
<dbReference type="SUPFAM" id="SSF75304">
    <property type="entry name" value="Amidase signature (AS) enzymes"/>
    <property type="match status" value="1"/>
</dbReference>
<dbReference type="GeneID" id="92210632"/>
<comment type="subcellular location">
    <subcellularLocation>
        <location evidence="5">Mitochondrion</location>
    </subcellularLocation>
</comment>
<dbReference type="HAMAP" id="MF_00120">
    <property type="entry name" value="GatA"/>
    <property type="match status" value="1"/>
</dbReference>
<evidence type="ECO:0000259" key="6">
    <source>
        <dbReference type="Pfam" id="PF01425"/>
    </source>
</evidence>
<comment type="similarity">
    <text evidence="5">Belongs to the amidase family. GatA subfamily.</text>
</comment>
<evidence type="ECO:0000256" key="2">
    <source>
        <dbReference type="ARBA" id="ARBA00022741"/>
    </source>
</evidence>
<dbReference type="PANTHER" id="PTHR11895">
    <property type="entry name" value="TRANSAMIDASE"/>
    <property type="match status" value="1"/>
</dbReference>
<accession>A0ABP0ZV15</accession>
<dbReference type="InterPro" id="IPR023631">
    <property type="entry name" value="Amidase_dom"/>
</dbReference>
<name>A0ABP0ZV15_9ASCO</name>
<evidence type="ECO:0000256" key="5">
    <source>
        <dbReference type="HAMAP-Rule" id="MF_03150"/>
    </source>
</evidence>
<dbReference type="InterPro" id="IPR000120">
    <property type="entry name" value="Amidase"/>
</dbReference>
<keyword evidence="1 5" id="KW-0436">Ligase</keyword>
<evidence type="ECO:0000256" key="3">
    <source>
        <dbReference type="ARBA" id="ARBA00022840"/>
    </source>
</evidence>
<dbReference type="Pfam" id="PF01425">
    <property type="entry name" value="Amidase"/>
    <property type="match status" value="2"/>
</dbReference>
<dbReference type="Gene3D" id="3.90.1300.10">
    <property type="entry name" value="Amidase signature (AS) domain"/>
    <property type="match status" value="1"/>
</dbReference>
<keyword evidence="3 5" id="KW-0067">ATP-binding</keyword>
<comment type="function">
    <text evidence="5">Allows the formation of correctly charged Gln-tRNA(Gln) through the transamidation of misacylated Glu-tRNA(Gln) in the mitochondria. The reaction takes place in the presence of glutamine and ATP through an activated gamma-phospho-Glu-tRNA(Gln).</text>
</comment>
<keyword evidence="5" id="KW-0496">Mitochondrion</keyword>
<evidence type="ECO:0000256" key="4">
    <source>
        <dbReference type="ARBA" id="ARBA00022917"/>
    </source>
</evidence>
<dbReference type="InterPro" id="IPR004412">
    <property type="entry name" value="GatA"/>
</dbReference>
<evidence type="ECO:0000256" key="1">
    <source>
        <dbReference type="ARBA" id="ARBA00022598"/>
    </source>
</evidence>
<feature type="active site" description="Acyl-ester intermediate" evidence="5">
    <location>
        <position position="169"/>
    </location>
</feature>
<evidence type="ECO:0000313" key="7">
    <source>
        <dbReference type="EMBL" id="CAK9441568.1"/>
    </source>
</evidence>
<dbReference type="RefSeq" id="XP_066832374.1">
    <property type="nucleotide sequence ID" value="XM_066975768.1"/>
</dbReference>
<reference evidence="7 8" key="1">
    <citation type="submission" date="2024-03" db="EMBL/GenBank/DDBJ databases">
        <authorList>
            <person name="Brejova B."/>
        </authorList>
    </citation>
    <scope>NUCLEOTIDE SEQUENCE [LARGE SCALE GENOMIC DNA]</scope>
    <source>
        <strain evidence="7 8">CBS 14171</strain>
    </source>
</reference>
<keyword evidence="8" id="KW-1185">Reference proteome</keyword>
<dbReference type="Proteomes" id="UP001497383">
    <property type="component" value="Chromosome 7"/>
</dbReference>
<keyword evidence="2 5" id="KW-0547">Nucleotide-binding</keyword>
<feature type="domain" description="Amidase" evidence="6">
    <location>
        <begin position="145"/>
        <end position="481"/>
    </location>
</feature>